<gene>
    <name evidence="1" type="ORF">M378DRAFT_361475</name>
</gene>
<dbReference type="Proteomes" id="UP000054549">
    <property type="component" value="Unassembled WGS sequence"/>
</dbReference>
<reference evidence="1 2" key="1">
    <citation type="submission" date="2014-04" db="EMBL/GenBank/DDBJ databases">
        <title>Evolutionary Origins and Diversification of the Mycorrhizal Mutualists.</title>
        <authorList>
            <consortium name="DOE Joint Genome Institute"/>
            <consortium name="Mycorrhizal Genomics Consortium"/>
            <person name="Kohler A."/>
            <person name="Kuo A."/>
            <person name="Nagy L.G."/>
            <person name="Floudas D."/>
            <person name="Copeland A."/>
            <person name="Barry K.W."/>
            <person name="Cichocki N."/>
            <person name="Veneault-Fourrey C."/>
            <person name="LaButti K."/>
            <person name="Lindquist E.A."/>
            <person name="Lipzen A."/>
            <person name="Lundell T."/>
            <person name="Morin E."/>
            <person name="Murat C."/>
            <person name="Riley R."/>
            <person name="Ohm R."/>
            <person name="Sun H."/>
            <person name="Tunlid A."/>
            <person name="Henrissat B."/>
            <person name="Grigoriev I.V."/>
            <person name="Hibbett D.S."/>
            <person name="Martin F."/>
        </authorList>
    </citation>
    <scope>NUCLEOTIDE SEQUENCE [LARGE SCALE GENOMIC DNA]</scope>
    <source>
        <strain evidence="1 2">Koide BX008</strain>
    </source>
</reference>
<keyword evidence="2" id="KW-1185">Reference proteome</keyword>
<proteinExistence type="predicted"/>
<sequence>MLDDESLAGTMVNYCCNSSPSLFCNGQRLGIAPNPGMFSVLTRLPPNFYAVSWVEHN</sequence>
<organism evidence="1 2">
    <name type="scientific">Amanita muscaria (strain Koide BX008)</name>
    <dbReference type="NCBI Taxonomy" id="946122"/>
    <lineage>
        <taxon>Eukaryota</taxon>
        <taxon>Fungi</taxon>
        <taxon>Dikarya</taxon>
        <taxon>Basidiomycota</taxon>
        <taxon>Agaricomycotina</taxon>
        <taxon>Agaricomycetes</taxon>
        <taxon>Agaricomycetidae</taxon>
        <taxon>Agaricales</taxon>
        <taxon>Pluteineae</taxon>
        <taxon>Amanitaceae</taxon>
        <taxon>Amanita</taxon>
    </lineage>
</organism>
<protein>
    <submittedName>
        <fullName evidence="1">Uncharacterized protein</fullName>
    </submittedName>
</protein>
<evidence type="ECO:0000313" key="1">
    <source>
        <dbReference type="EMBL" id="KIL57765.1"/>
    </source>
</evidence>
<dbReference type="AlphaFoldDB" id="A0A0C2S4X5"/>
<dbReference type="InParanoid" id="A0A0C2S4X5"/>
<name>A0A0C2S4X5_AMAMK</name>
<accession>A0A0C2S4X5</accession>
<dbReference type="EMBL" id="KN818358">
    <property type="protein sequence ID" value="KIL57765.1"/>
    <property type="molecule type" value="Genomic_DNA"/>
</dbReference>
<dbReference type="HOGENOM" id="CLU_2996072_0_0_1"/>
<evidence type="ECO:0000313" key="2">
    <source>
        <dbReference type="Proteomes" id="UP000054549"/>
    </source>
</evidence>